<accession>A0A4S4D2U4</accession>
<gene>
    <name evidence="4" type="ORF">TEA_010075</name>
</gene>
<name>A0A4S4D2U4_CAMSN</name>
<evidence type="ECO:0000313" key="4">
    <source>
        <dbReference type="EMBL" id="THF96594.1"/>
    </source>
</evidence>
<protein>
    <submittedName>
        <fullName evidence="4">Uncharacterized protein</fullName>
    </submittedName>
</protein>
<feature type="region of interest" description="Disordered" evidence="3">
    <location>
        <begin position="31"/>
        <end position="50"/>
    </location>
</feature>
<dbReference type="EMBL" id="SDRB02012831">
    <property type="protein sequence ID" value="THF96594.1"/>
    <property type="molecule type" value="Genomic_DNA"/>
</dbReference>
<evidence type="ECO:0000256" key="2">
    <source>
        <dbReference type="ARBA" id="ARBA00022840"/>
    </source>
</evidence>
<dbReference type="SUPFAM" id="SSF52540">
    <property type="entry name" value="P-loop containing nucleoside triphosphate hydrolases"/>
    <property type="match status" value="1"/>
</dbReference>
<dbReference type="GO" id="GO:0015937">
    <property type="term" value="P:coenzyme A biosynthetic process"/>
    <property type="evidence" value="ECO:0007669"/>
    <property type="project" value="InterPro"/>
</dbReference>
<dbReference type="InterPro" id="IPR001977">
    <property type="entry name" value="Depp_CoAkinase"/>
</dbReference>
<evidence type="ECO:0000256" key="3">
    <source>
        <dbReference type="SAM" id="MobiDB-lite"/>
    </source>
</evidence>
<sequence>MEVIRISEKQINEVDEGHFEIHEVLQNLEEYGSSASSESKSEGEISEDEQVDSDWDLNRFFNVDCTTLDEDFDKVPEALNQVSFFVTQGLTVSSLHEGLHAIPNSSSSGDGVRDGLSLPLQSSSFCPVHDVSLVDTAVQGVTVDIPRAMVIESTLVSESLHATISQGQVNDNQCRISRNHFDKGGQGFSGEKEETERWLNELSKYATCPIEESEIPYFLQLLQVMGLSLVRIKDMFGSGRVGSVWVHLVLDVQWIANPFPTVHFVSFGLGKYQYCFLISWMSGLFQAHVYFQLWMKSCKVIVLDISLLFEAKMDKWTNSIIVVSVDPERQLQRLMARDGASLQTGYNLRCLWI</sequence>
<keyword evidence="2" id="KW-0067">ATP-binding</keyword>
<evidence type="ECO:0000313" key="5">
    <source>
        <dbReference type="Proteomes" id="UP000306102"/>
    </source>
</evidence>
<dbReference type="STRING" id="542762.A0A4S4D2U4"/>
<dbReference type="AlphaFoldDB" id="A0A4S4D2U4"/>
<dbReference type="Proteomes" id="UP000306102">
    <property type="component" value="Unassembled WGS sequence"/>
</dbReference>
<dbReference type="Gene3D" id="3.40.50.300">
    <property type="entry name" value="P-loop containing nucleotide triphosphate hydrolases"/>
    <property type="match status" value="1"/>
</dbReference>
<comment type="caution">
    <text evidence="4">The sequence shown here is derived from an EMBL/GenBank/DDBJ whole genome shotgun (WGS) entry which is preliminary data.</text>
</comment>
<dbReference type="GO" id="GO:0005524">
    <property type="term" value="F:ATP binding"/>
    <property type="evidence" value="ECO:0007669"/>
    <property type="project" value="UniProtKB-KW"/>
</dbReference>
<dbReference type="InterPro" id="IPR027417">
    <property type="entry name" value="P-loop_NTPase"/>
</dbReference>
<keyword evidence="5" id="KW-1185">Reference proteome</keyword>
<evidence type="ECO:0000256" key="1">
    <source>
        <dbReference type="ARBA" id="ARBA00022741"/>
    </source>
</evidence>
<dbReference type="GO" id="GO:0004140">
    <property type="term" value="F:dephospho-CoA kinase activity"/>
    <property type="evidence" value="ECO:0007669"/>
    <property type="project" value="InterPro"/>
</dbReference>
<organism evidence="4 5">
    <name type="scientific">Camellia sinensis var. sinensis</name>
    <name type="common">China tea</name>
    <dbReference type="NCBI Taxonomy" id="542762"/>
    <lineage>
        <taxon>Eukaryota</taxon>
        <taxon>Viridiplantae</taxon>
        <taxon>Streptophyta</taxon>
        <taxon>Embryophyta</taxon>
        <taxon>Tracheophyta</taxon>
        <taxon>Spermatophyta</taxon>
        <taxon>Magnoliopsida</taxon>
        <taxon>eudicotyledons</taxon>
        <taxon>Gunneridae</taxon>
        <taxon>Pentapetalae</taxon>
        <taxon>asterids</taxon>
        <taxon>Ericales</taxon>
        <taxon>Theaceae</taxon>
        <taxon>Camellia</taxon>
    </lineage>
</organism>
<dbReference type="Pfam" id="PF01121">
    <property type="entry name" value="CoaE"/>
    <property type="match status" value="1"/>
</dbReference>
<reference evidence="4 5" key="1">
    <citation type="journal article" date="2018" name="Proc. Natl. Acad. Sci. U.S.A.">
        <title>Draft genome sequence of Camellia sinensis var. sinensis provides insights into the evolution of the tea genome and tea quality.</title>
        <authorList>
            <person name="Wei C."/>
            <person name="Yang H."/>
            <person name="Wang S."/>
            <person name="Zhao J."/>
            <person name="Liu C."/>
            <person name="Gao L."/>
            <person name="Xia E."/>
            <person name="Lu Y."/>
            <person name="Tai Y."/>
            <person name="She G."/>
            <person name="Sun J."/>
            <person name="Cao H."/>
            <person name="Tong W."/>
            <person name="Gao Q."/>
            <person name="Li Y."/>
            <person name="Deng W."/>
            <person name="Jiang X."/>
            <person name="Wang W."/>
            <person name="Chen Q."/>
            <person name="Zhang S."/>
            <person name="Li H."/>
            <person name="Wu J."/>
            <person name="Wang P."/>
            <person name="Li P."/>
            <person name="Shi C."/>
            <person name="Zheng F."/>
            <person name="Jian J."/>
            <person name="Huang B."/>
            <person name="Shan D."/>
            <person name="Shi M."/>
            <person name="Fang C."/>
            <person name="Yue Y."/>
            <person name="Li F."/>
            <person name="Li D."/>
            <person name="Wei S."/>
            <person name="Han B."/>
            <person name="Jiang C."/>
            <person name="Yin Y."/>
            <person name="Xia T."/>
            <person name="Zhang Z."/>
            <person name="Bennetzen J.L."/>
            <person name="Zhao S."/>
            <person name="Wan X."/>
        </authorList>
    </citation>
    <scope>NUCLEOTIDE SEQUENCE [LARGE SCALE GENOMIC DNA]</scope>
    <source>
        <strain evidence="5">cv. Shuchazao</strain>
        <tissue evidence="4">Leaf</tissue>
    </source>
</reference>
<proteinExistence type="predicted"/>
<keyword evidence="1" id="KW-0547">Nucleotide-binding</keyword>